<reference evidence="1 2" key="1">
    <citation type="submission" date="2013-04" db="EMBL/GenBank/DDBJ databases">
        <title>The Genome Sequence of Parabacteroides gordonii DSM 23371.</title>
        <authorList>
            <consortium name="The Broad Institute Genomics Platform"/>
            <person name="Earl A."/>
            <person name="Ward D."/>
            <person name="Feldgarden M."/>
            <person name="Gevers D."/>
            <person name="Martens E."/>
            <person name="Sakamoto M."/>
            <person name="Benno Y."/>
            <person name="Suzuki N."/>
            <person name="Matsunaga N."/>
            <person name="Koshihara K."/>
            <person name="Seki M."/>
            <person name="Komiya H."/>
            <person name="Walker B."/>
            <person name="Young S."/>
            <person name="Zeng Q."/>
            <person name="Gargeya S."/>
            <person name="Fitzgerald M."/>
            <person name="Haas B."/>
            <person name="Abouelleil A."/>
            <person name="Allen A.W."/>
            <person name="Alvarado L."/>
            <person name="Arachchi H.M."/>
            <person name="Berlin A.M."/>
            <person name="Chapman S.B."/>
            <person name="Gainer-Dewar J."/>
            <person name="Goldberg J."/>
            <person name="Griggs A."/>
            <person name="Gujja S."/>
            <person name="Hansen M."/>
            <person name="Howarth C."/>
            <person name="Imamovic A."/>
            <person name="Ireland A."/>
            <person name="Larimer J."/>
            <person name="McCowan C."/>
            <person name="Murphy C."/>
            <person name="Pearson M."/>
            <person name="Poon T.W."/>
            <person name="Priest M."/>
            <person name="Roberts A."/>
            <person name="Saif S."/>
            <person name="Shea T."/>
            <person name="Sisk P."/>
            <person name="Sykes S."/>
            <person name="Wortman J."/>
            <person name="Nusbaum C."/>
            <person name="Birren B."/>
        </authorList>
    </citation>
    <scope>NUCLEOTIDE SEQUENCE [LARGE SCALE GENOMIC DNA]</scope>
    <source>
        <strain evidence="1 2">MS-1</strain>
    </source>
</reference>
<evidence type="ECO:0000313" key="2">
    <source>
        <dbReference type="Proteomes" id="UP000033035"/>
    </source>
</evidence>
<dbReference type="EMBL" id="AQHW01000015">
    <property type="protein sequence ID" value="KKB55329.1"/>
    <property type="molecule type" value="Genomic_DNA"/>
</dbReference>
<comment type="caution">
    <text evidence="1">The sequence shown here is derived from an EMBL/GenBank/DDBJ whole genome shotgun (WGS) entry which is preliminary data.</text>
</comment>
<gene>
    <name evidence="1" type="ORF">HMPREF1536_02794</name>
</gene>
<keyword evidence="2" id="KW-1185">Reference proteome</keyword>
<name>A0A0F5JC35_9BACT</name>
<dbReference type="Proteomes" id="UP000033035">
    <property type="component" value="Unassembled WGS sequence"/>
</dbReference>
<evidence type="ECO:0000313" key="1">
    <source>
        <dbReference type="EMBL" id="KKB55329.1"/>
    </source>
</evidence>
<dbReference type="PATRIC" id="fig|1203610.3.peg.2860"/>
<sequence length="355" mass="39657">MPKLDFTKLTPTNHAIKSLRDLLNMTVFQDEILEQVLTSMGGVVHGQRLGFIGEMEDVGNEGSGCNPTYKSVGIPAAEKQWELGDWQIPLNLCYEDLEGTIAEYCLKTGTEIGDLTSTEYMDYIVLPKLEDAMRKMMWRIAWYGDKDAKNNADGGVLTSGVDPTLFTMADGFWKRIFAIAAGNSNQYTAISANDTASYATQKSGLLTKGVATSLFEKIRMDADGRIEAMDGSAIFCTKSLADALAWDAKQTYNTIMPWQVLFDGLKVSEWDGVKVYSISLFDRFTKKYQDNDTKLNLPHRAVYTSPSQLLMGYPGSSAISELDVWFERKERMNYIYSTGKIGTLIKEDELIHAAY</sequence>
<dbReference type="HOGENOM" id="CLU_780422_0_0_10"/>
<dbReference type="STRING" id="1203610.HMPREF1536_02794"/>
<organism evidence="1 2">
    <name type="scientific">Parabacteroides gordonii MS-1 = DSM 23371</name>
    <dbReference type="NCBI Taxonomy" id="1203610"/>
    <lineage>
        <taxon>Bacteria</taxon>
        <taxon>Pseudomonadati</taxon>
        <taxon>Bacteroidota</taxon>
        <taxon>Bacteroidia</taxon>
        <taxon>Bacteroidales</taxon>
        <taxon>Tannerellaceae</taxon>
        <taxon>Parabacteroides</taxon>
    </lineage>
</organism>
<accession>A0A0F5JC35</accession>
<dbReference type="AlphaFoldDB" id="A0A0F5JC35"/>
<protein>
    <recommendedName>
        <fullName evidence="3">Capsid protein</fullName>
    </recommendedName>
</protein>
<proteinExistence type="predicted"/>
<evidence type="ECO:0008006" key="3">
    <source>
        <dbReference type="Google" id="ProtNLM"/>
    </source>
</evidence>
<dbReference type="RefSeq" id="WP_028729655.1">
    <property type="nucleotide sequence ID" value="NZ_KE386764.1"/>
</dbReference>